<dbReference type="InterPro" id="IPR010982">
    <property type="entry name" value="Lambda_DNA-bd_dom_sf"/>
</dbReference>
<keyword evidence="4" id="KW-1185">Reference proteome</keyword>
<protein>
    <submittedName>
        <fullName evidence="3">Transcriptional regulator with XRE-family HTH domain</fullName>
    </submittedName>
</protein>
<dbReference type="Pfam" id="PF01381">
    <property type="entry name" value="HTH_3"/>
    <property type="match status" value="1"/>
</dbReference>
<dbReference type="EMBL" id="JAFBCV010000008">
    <property type="protein sequence ID" value="MBM7839434.1"/>
    <property type="molecule type" value="Genomic_DNA"/>
</dbReference>
<evidence type="ECO:0000259" key="2">
    <source>
        <dbReference type="PROSITE" id="PS50943"/>
    </source>
</evidence>
<gene>
    <name evidence="3" type="ORF">JOC54_002714</name>
</gene>
<dbReference type="Gene3D" id="1.10.260.40">
    <property type="entry name" value="lambda repressor-like DNA-binding domains"/>
    <property type="match status" value="1"/>
</dbReference>
<sequence>MDYFKKRANKKYESSPEYRAEYDRLELEFIIAHNIIKLRKEKGFTQTDLAKAVHTKQSVISRIEQANHNVTIRTLSEIAKALGVTVETIISGSNKAYDEQAATLA</sequence>
<feature type="domain" description="HTH cro/C1-type" evidence="2">
    <location>
        <begin position="35"/>
        <end position="89"/>
    </location>
</feature>
<evidence type="ECO:0000313" key="3">
    <source>
        <dbReference type="EMBL" id="MBM7839434.1"/>
    </source>
</evidence>
<organism evidence="3 4">
    <name type="scientific">Shouchella xiaoxiensis</name>
    <dbReference type="NCBI Taxonomy" id="766895"/>
    <lineage>
        <taxon>Bacteria</taxon>
        <taxon>Bacillati</taxon>
        <taxon>Bacillota</taxon>
        <taxon>Bacilli</taxon>
        <taxon>Bacillales</taxon>
        <taxon>Bacillaceae</taxon>
        <taxon>Shouchella</taxon>
    </lineage>
</organism>
<proteinExistence type="predicted"/>
<accession>A0ABS2SV72</accession>
<dbReference type="Proteomes" id="UP001179280">
    <property type="component" value="Unassembled WGS sequence"/>
</dbReference>
<dbReference type="InterPro" id="IPR001387">
    <property type="entry name" value="Cro/C1-type_HTH"/>
</dbReference>
<dbReference type="RefSeq" id="WP_204466681.1">
    <property type="nucleotide sequence ID" value="NZ_JAFBCV010000008.1"/>
</dbReference>
<evidence type="ECO:0000256" key="1">
    <source>
        <dbReference type="ARBA" id="ARBA00023125"/>
    </source>
</evidence>
<evidence type="ECO:0000313" key="4">
    <source>
        <dbReference type="Proteomes" id="UP001179280"/>
    </source>
</evidence>
<comment type="caution">
    <text evidence="3">The sequence shown here is derived from an EMBL/GenBank/DDBJ whole genome shotgun (WGS) entry which is preliminary data.</text>
</comment>
<dbReference type="PROSITE" id="PS50943">
    <property type="entry name" value="HTH_CROC1"/>
    <property type="match status" value="1"/>
</dbReference>
<reference evidence="3" key="1">
    <citation type="submission" date="2021-01" db="EMBL/GenBank/DDBJ databases">
        <title>Genomic Encyclopedia of Type Strains, Phase IV (KMG-IV): sequencing the most valuable type-strain genomes for metagenomic binning, comparative biology and taxonomic classification.</title>
        <authorList>
            <person name="Goeker M."/>
        </authorList>
    </citation>
    <scope>NUCLEOTIDE SEQUENCE</scope>
    <source>
        <strain evidence="3">DSM 21943</strain>
    </source>
</reference>
<dbReference type="InterPro" id="IPR050807">
    <property type="entry name" value="TransReg_Diox_bact_type"/>
</dbReference>
<name>A0ABS2SV72_9BACI</name>
<dbReference type="CDD" id="cd00093">
    <property type="entry name" value="HTH_XRE"/>
    <property type="match status" value="1"/>
</dbReference>
<dbReference type="PANTHER" id="PTHR46797">
    <property type="entry name" value="HTH-TYPE TRANSCRIPTIONAL REGULATOR"/>
    <property type="match status" value="1"/>
</dbReference>
<dbReference type="SUPFAM" id="SSF47413">
    <property type="entry name" value="lambda repressor-like DNA-binding domains"/>
    <property type="match status" value="1"/>
</dbReference>
<dbReference type="SMART" id="SM00530">
    <property type="entry name" value="HTH_XRE"/>
    <property type="match status" value="1"/>
</dbReference>
<dbReference type="PANTHER" id="PTHR46797:SF1">
    <property type="entry name" value="METHYLPHOSPHONATE SYNTHASE"/>
    <property type="match status" value="1"/>
</dbReference>
<keyword evidence="1" id="KW-0238">DNA-binding</keyword>